<evidence type="ECO:0000313" key="2">
    <source>
        <dbReference type="EMBL" id="MDP0589653.1"/>
    </source>
</evidence>
<gene>
    <name evidence="2" type="ORF">QS748_10870</name>
</gene>
<comment type="caution">
    <text evidence="2">The sequence shown here is derived from an EMBL/GenBank/DDBJ whole genome shotgun (WGS) entry which is preliminary data.</text>
</comment>
<dbReference type="Proteomes" id="UP001178148">
    <property type="component" value="Unassembled WGS sequence"/>
</dbReference>
<dbReference type="AlphaFoldDB" id="A0AA90NXA4"/>
<keyword evidence="3" id="KW-1185">Reference proteome</keyword>
<accession>A0AA90NXA4</accession>
<sequence>MRHIEKVEPEGTVDNNEIDQWSEEEGIYGDDQNSCCNDRQDNNDVGDGSLDGDIFKDCTSESFKGSSNVYN</sequence>
<feature type="region of interest" description="Disordered" evidence="1">
    <location>
        <begin position="27"/>
        <end position="48"/>
    </location>
</feature>
<reference evidence="2 3" key="1">
    <citation type="journal article" date="2023" name="bioRxiv">
        <title>An intranuclear bacterial parasite of deep-sea mussels expresses apoptosis inhibitors acquired from its host.</title>
        <authorList>
            <person name="Gonzalez Porras M.A."/>
            <person name="Assie A."/>
            <person name="Tietjen M."/>
            <person name="Violette M."/>
            <person name="Kleiner M."/>
            <person name="Gruber-Vodicka H."/>
            <person name="Dubilier N."/>
            <person name="Leisch N."/>
        </authorList>
    </citation>
    <scope>NUCLEOTIDE SEQUENCE [LARGE SCALE GENOMIC DNA]</scope>
    <source>
        <strain evidence="2">IAP13</strain>
    </source>
</reference>
<evidence type="ECO:0000256" key="1">
    <source>
        <dbReference type="SAM" id="MobiDB-lite"/>
    </source>
</evidence>
<proteinExistence type="predicted"/>
<dbReference type="EMBL" id="JASXSV010000018">
    <property type="protein sequence ID" value="MDP0589653.1"/>
    <property type="molecule type" value="Genomic_DNA"/>
</dbReference>
<organism evidence="2 3">
    <name type="scientific">Candidatus Endonucleibacter bathymodioli</name>
    <dbReference type="NCBI Taxonomy" id="539814"/>
    <lineage>
        <taxon>Bacteria</taxon>
        <taxon>Pseudomonadati</taxon>
        <taxon>Pseudomonadota</taxon>
        <taxon>Gammaproteobacteria</taxon>
        <taxon>Oceanospirillales</taxon>
        <taxon>Endozoicomonadaceae</taxon>
        <taxon>Candidatus Endonucleibacter</taxon>
    </lineage>
</organism>
<evidence type="ECO:0000313" key="3">
    <source>
        <dbReference type="Proteomes" id="UP001178148"/>
    </source>
</evidence>
<protein>
    <submittedName>
        <fullName evidence="2">Uncharacterized protein</fullName>
    </submittedName>
</protein>
<name>A0AA90NXA4_9GAMM</name>